<keyword evidence="6" id="KW-1185">Reference proteome</keyword>
<evidence type="ECO:0000313" key="5">
    <source>
        <dbReference type="EMBL" id="KAK6182374.1"/>
    </source>
</evidence>
<feature type="transmembrane region" description="Helical" evidence="2">
    <location>
        <begin position="748"/>
        <end position="769"/>
    </location>
</feature>
<gene>
    <name evidence="5" type="ORF">SNE40_010079</name>
</gene>
<reference evidence="5 6" key="1">
    <citation type="submission" date="2024-01" db="EMBL/GenBank/DDBJ databases">
        <title>The genome of the rayed Mediterranean limpet Patella caerulea (Linnaeus, 1758).</title>
        <authorList>
            <person name="Anh-Thu Weber A."/>
            <person name="Halstead-Nussloch G."/>
        </authorList>
    </citation>
    <scope>NUCLEOTIDE SEQUENCE [LARGE SCALE GENOMIC DNA]</scope>
    <source>
        <strain evidence="5">AATW-2023a</strain>
        <tissue evidence="5">Whole specimen</tissue>
    </source>
</reference>
<feature type="transmembrane region" description="Helical" evidence="2">
    <location>
        <begin position="781"/>
        <end position="802"/>
    </location>
</feature>
<dbReference type="EMBL" id="JAZGQO010000007">
    <property type="protein sequence ID" value="KAK6182374.1"/>
    <property type="molecule type" value="Genomic_DNA"/>
</dbReference>
<evidence type="ECO:0000313" key="6">
    <source>
        <dbReference type="Proteomes" id="UP001347796"/>
    </source>
</evidence>
<dbReference type="InterPro" id="IPR002656">
    <property type="entry name" value="Acyl_transf_3_dom"/>
</dbReference>
<dbReference type="GO" id="GO:0016747">
    <property type="term" value="F:acyltransferase activity, transferring groups other than amino-acyl groups"/>
    <property type="evidence" value="ECO:0007669"/>
    <property type="project" value="InterPro"/>
</dbReference>
<accession>A0AAN8K002</accession>
<feature type="transmembrane region" description="Helical" evidence="2">
    <location>
        <begin position="896"/>
        <end position="921"/>
    </location>
</feature>
<dbReference type="Pfam" id="PF01757">
    <property type="entry name" value="Acyl_transf_3"/>
    <property type="match status" value="1"/>
</dbReference>
<proteinExistence type="predicted"/>
<feature type="domain" description="Nose resistant-to-fluoxetine protein N-terminal" evidence="4">
    <location>
        <begin position="227"/>
        <end position="363"/>
    </location>
</feature>
<protein>
    <recommendedName>
        <fullName evidence="4">Nose resistant-to-fluoxetine protein N-terminal domain-containing protein</fullName>
    </recommendedName>
</protein>
<sequence length="928" mass="101274">MVPNRLVICLVVSLFVGFGLTKDSVTQDPSQLVNSTLQTQFSNGSSNTPGITKQPNTGNGSSSTPGITKQPTSSNGNSSQPGLLQLLQELQPGIVQLLQPFLGNRNSSQPGIMQLLQPFLGNGNSSQPGIMQMIQPLLGNGNSSQPGNNPLISLVSSLLGNGNSGNNPLMQMLQSLQGNSNQPGNSPMTGSGPNLQNLMQFLPILQGNYSQIPTLLFSMLKDQISGNSQCSQDVKAFLTGLQGFEMWALQMFDSSGKLPKGILQGTLTFLGSYDDCIKINQVIAIPNSDGHQIQGAYAKISLSLPKSISALMPPGLAALGPSTLRWDLCMPKSCKKVNLTAALNIEQLKAVGMAVTSVDFVEVPSMKGDAGAIVTVFVYSVFGLLCLLGTFLDMVRARYTFHSKNKKSLGHTDNLGNGEVVTTISDKIPLNETNMVSVNGDVGIDNPAISLTSISVDSNHDGKPKKQNGGVKTNGVALSNGNLKHSDAKQTTPEIGKCTQILLTFSIIRNAKKILDCSTPSGTLSCLHGIRVLSMTWVLLGHFIMQLLGVVENKMDFFGRMGDFTFQIITNGTLSVDSFFLLSGLLVAYLFLREISKTGKVTGKQMALYYFHRYWRLTPLYMLVILFYTHLTKYLMDGPQVAKAVGEAATQNCKDYWWTNLLYINNLYKADSTEMCMAWSWYLANDMQFYVISPLALIPLALGYNVIGILVLLGLVASQIISTGYIAWNIDFAGFLQQGAFGKFFEQVYVKPYSRVGVYAIGLILGFIIHKTKGKKKIPKLILVIGSIIAAVFGLLSTYLTYDNYKVNGHKWTNEYFMAQESLYRPAWAIAVAWMIYVCVKGYGGIVNSFLSWSAWIPLSRLTYGAYLVHLIILSAETESIRSFAYVDMYYMINGFMGTFALTFAVSFILALLIEAPCLGLEKVFIKK</sequence>
<keyword evidence="3" id="KW-0732">Signal</keyword>
<comment type="caution">
    <text evidence="5">The sequence shown here is derived from an EMBL/GenBank/DDBJ whole genome shotgun (WGS) entry which is preliminary data.</text>
</comment>
<organism evidence="5 6">
    <name type="scientific">Patella caerulea</name>
    <name type="common">Rayed Mediterranean limpet</name>
    <dbReference type="NCBI Taxonomy" id="87958"/>
    <lineage>
        <taxon>Eukaryota</taxon>
        <taxon>Metazoa</taxon>
        <taxon>Spiralia</taxon>
        <taxon>Lophotrochozoa</taxon>
        <taxon>Mollusca</taxon>
        <taxon>Gastropoda</taxon>
        <taxon>Patellogastropoda</taxon>
        <taxon>Patelloidea</taxon>
        <taxon>Patellidae</taxon>
        <taxon>Patella</taxon>
    </lineage>
</organism>
<feature type="chain" id="PRO_5042893769" description="Nose resistant-to-fluoxetine protein N-terminal domain-containing protein" evidence="3">
    <location>
        <begin position="22"/>
        <end position="928"/>
    </location>
</feature>
<feature type="transmembrane region" description="Helical" evidence="2">
    <location>
        <begin position="530"/>
        <end position="548"/>
    </location>
</feature>
<feature type="transmembrane region" description="Helical" evidence="2">
    <location>
        <begin position="568"/>
        <end position="592"/>
    </location>
</feature>
<dbReference type="InterPro" id="IPR052728">
    <property type="entry name" value="O2_lipid_transport_reg"/>
</dbReference>
<evidence type="ECO:0000256" key="1">
    <source>
        <dbReference type="SAM" id="MobiDB-lite"/>
    </source>
</evidence>
<feature type="signal peptide" evidence="3">
    <location>
        <begin position="1"/>
        <end position="21"/>
    </location>
</feature>
<dbReference type="SMART" id="SM00703">
    <property type="entry name" value="NRF"/>
    <property type="match status" value="1"/>
</dbReference>
<dbReference type="Pfam" id="PF20146">
    <property type="entry name" value="NRF"/>
    <property type="match status" value="1"/>
</dbReference>
<feature type="transmembrane region" description="Helical" evidence="2">
    <location>
        <begin position="613"/>
        <end position="631"/>
    </location>
</feature>
<feature type="transmembrane region" description="Helical" evidence="2">
    <location>
        <begin position="687"/>
        <end position="704"/>
    </location>
</feature>
<feature type="transmembrane region" description="Helical" evidence="2">
    <location>
        <begin position="855"/>
        <end position="876"/>
    </location>
</feature>
<name>A0AAN8K002_PATCE</name>
<dbReference type="InterPro" id="IPR006621">
    <property type="entry name" value="Nose-resist-to-fluoxetine_N"/>
</dbReference>
<keyword evidence="2" id="KW-0472">Membrane</keyword>
<keyword evidence="2" id="KW-1133">Transmembrane helix</keyword>
<dbReference type="Proteomes" id="UP001347796">
    <property type="component" value="Unassembled WGS sequence"/>
</dbReference>
<evidence type="ECO:0000259" key="4">
    <source>
        <dbReference type="SMART" id="SM00703"/>
    </source>
</evidence>
<dbReference type="PANTHER" id="PTHR11161:SF0">
    <property type="entry name" value="O-ACYLTRANSFERASE LIKE PROTEIN"/>
    <property type="match status" value="1"/>
</dbReference>
<feature type="compositionally biased region" description="Polar residues" evidence="1">
    <location>
        <begin position="39"/>
        <end position="79"/>
    </location>
</feature>
<feature type="region of interest" description="Disordered" evidence="1">
    <location>
        <begin position="39"/>
        <end position="81"/>
    </location>
</feature>
<dbReference type="PANTHER" id="PTHR11161">
    <property type="entry name" value="O-ACYLTRANSFERASE"/>
    <property type="match status" value="1"/>
</dbReference>
<evidence type="ECO:0000256" key="2">
    <source>
        <dbReference type="SAM" id="Phobius"/>
    </source>
</evidence>
<feature type="transmembrane region" description="Helical" evidence="2">
    <location>
        <begin position="822"/>
        <end position="843"/>
    </location>
</feature>
<dbReference type="AlphaFoldDB" id="A0AAN8K002"/>
<keyword evidence="2" id="KW-0812">Transmembrane</keyword>
<evidence type="ECO:0000256" key="3">
    <source>
        <dbReference type="SAM" id="SignalP"/>
    </source>
</evidence>
<feature type="transmembrane region" description="Helical" evidence="2">
    <location>
        <begin position="370"/>
        <end position="392"/>
    </location>
</feature>